<gene>
    <name evidence="3" type="ORF">THOM_1479</name>
</gene>
<evidence type="ECO:0000256" key="2">
    <source>
        <dbReference type="SAM" id="MobiDB-lite"/>
    </source>
</evidence>
<dbReference type="EMBL" id="JH993942">
    <property type="protein sequence ID" value="ELQ75574.1"/>
    <property type="molecule type" value="Genomic_DNA"/>
</dbReference>
<feature type="compositionally biased region" description="Polar residues" evidence="2">
    <location>
        <begin position="403"/>
        <end position="416"/>
    </location>
</feature>
<dbReference type="Proteomes" id="UP000011185">
    <property type="component" value="Unassembled WGS sequence"/>
</dbReference>
<evidence type="ECO:0000313" key="3">
    <source>
        <dbReference type="EMBL" id="ELQ75574.1"/>
    </source>
</evidence>
<reference evidence="3 4" key="1">
    <citation type="journal article" date="2012" name="PLoS Pathog.">
        <title>The genome of the obligate intracellular parasite Trachipleistophora hominis: new insights into microsporidian genome dynamics and reductive evolution.</title>
        <authorList>
            <person name="Heinz E."/>
            <person name="Williams T.A."/>
            <person name="Nakjang S."/>
            <person name="Noel C.J."/>
            <person name="Swan D.C."/>
            <person name="Goldberg A.V."/>
            <person name="Harris S.R."/>
            <person name="Weinmaier T."/>
            <person name="Markert S."/>
            <person name="Becher D."/>
            <person name="Bernhardt J."/>
            <person name="Dagan T."/>
            <person name="Hacker C."/>
            <person name="Lucocq J.M."/>
            <person name="Schweder T."/>
            <person name="Rattei T."/>
            <person name="Hall N."/>
            <person name="Hirt R.P."/>
            <person name="Embley T.M."/>
        </authorList>
    </citation>
    <scope>NUCLEOTIDE SEQUENCE [LARGE SCALE GENOMIC DNA]</scope>
</reference>
<dbReference type="STRING" id="72359.L7JVW8"/>
<name>L7JVW8_TRAHO</name>
<feature type="region of interest" description="Disordered" evidence="2">
    <location>
        <begin position="321"/>
        <end position="420"/>
    </location>
</feature>
<accession>L7JVW8</accession>
<feature type="region of interest" description="Disordered" evidence="2">
    <location>
        <begin position="556"/>
        <end position="581"/>
    </location>
</feature>
<feature type="region of interest" description="Disordered" evidence="2">
    <location>
        <begin position="101"/>
        <end position="120"/>
    </location>
</feature>
<feature type="coiled-coil region" evidence="1">
    <location>
        <begin position="726"/>
        <end position="753"/>
    </location>
</feature>
<feature type="compositionally biased region" description="Low complexity" evidence="2">
    <location>
        <begin position="469"/>
        <end position="483"/>
    </location>
</feature>
<feature type="compositionally biased region" description="Low complexity" evidence="2">
    <location>
        <begin position="503"/>
        <end position="512"/>
    </location>
</feature>
<organism evidence="3 4">
    <name type="scientific">Trachipleistophora hominis</name>
    <name type="common">Microsporidian parasite</name>
    <dbReference type="NCBI Taxonomy" id="72359"/>
    <lineage>
        <taxon>Eukaryota</taxon>
        <taxon>Fungi</taxon>
        <taxon>Fungi incertae sedis</taxon>
        <taxon>Microsporidia</taxon>
        <taxon>Pleistophoridae</taxon>
        <taxon>Trachipleistophora</taxon>
    </lineage>
</organism>
<feature type="compositionally biased region" description="Basic and acidic residues" evidence="2">
    <location>
        <begin position="1193"/>
        <end position="1210"/>
    </location>
</feature>
<feature type="region of interest" description="Disordered" evidence="2">
    <location>
        <begin position="280"/>
        <end position="307"/>
    </location>
</feature>
<feature type="compositionally biased region" description="Low complexity" evidence="2">
    <location>
        <begin position="291"/>
        <end position="304"/>
    </location>
</feature>
<protein>
    <submittedName>
        <fullName evidence="3">Putative polar tube protein 3 (PTP3)</fullName>
    </submittedName>
</protein>
<feature type="region of interest" description="Disordered" evidence="2">
    <location>
        <begin position="460"/>
        <end position="522"/>
    </location>
</feature>
<feature type="region of interest" description="Disordered" evidence="2">
    <location>
        <begin position="1405"/>
        <end position="1471"/>
    </location>
</feature>
<dbReference type="OrthoDB" id="2190813at2759"/>
<proteinExistence type="predicted"/>
<feature type="region of interest" description="Disordered" evidence="2">
    <location>
        <begin position="593"/>
        <end position="616"/>
    </location>
</feature>
<evidence type="ECO:0000313" key="4">
    <source>
        <dbReference type="Proteomes" id="UP000011185"/>
    </source>
</evidence>
<dbReference type="VEuPathDB" id="MicrosporidiaDB:THOM_1479"/>
<evidence type="ECO:0000256" key="1">
    <source>
        <dbReference type="SAM" id="Coils"/>
    </source>
</evidence>
<dbReference type="InParanoid" id="L7JVW8"/>
<sequence length="1518" mass="159209">MGGYPGGMAGMAGRAAAGDPYAQGAMANEAAMGNPAAHQAMAGQAAGGNGGATGALAAQAGRGDPFAAAALQGQAAGGNEAAQGAMAADSLMGGPISQMRNAQRANEAGNAAQQTPVRANAQRAMRPMSAMTDDASRKAIAQQEAMNRLQQNRNPYMNNAAAGDMNAAGMSDAANAAIAAEEEADALLEDVPPGAMKAAMKAAQMAKKVGPAAAAEAESLAAADPNVSPAQAKAAGAQAAADAERALEDYAAQEQEIDRQGSEREAARQAGDMAEEMMARMNPQSRPSERAAAGAQAAAQVQQAFDKQRNAEGHMENMAERNAQRKAANEAAGEAAAGDAAMGGATPEQAEAAGQQAAAASDALNAPGRPEREMQAAELGAAAASQMNPYITPREMRAAGIQAAQQERSRPGSSPGSLMRAGMEGAMQQAQADGTRPYMSPREMRQAAAEEGAAEGVEIARRIKQRPLQRAAAEGAAQGVAMARKMKQPARAMREAAEEEAAEQLAAEQAMADPRLSDIAAAEEGAAEGRLLGEAMKHPDLVKALAEGEAEGHALARKLGPPTKAEAAAEGAAEGEALGKALKRDPKLNAAAAAAEGEMEGRKMAQSMKRPGELAQAAAEGAAEGIKMANAIKVPAQMARAAEEGALEGQQEAQRIKEAEMEAARKAFENDPQIQRAINDGAAQGIAAAKAAKQAAATGRNPMEAAEEAAAKEDALQQVARDPVAQAAIAQDLAEEEEEIEKLAETVPEAAMKKALLQGASPEEAFKKGESVAAKNVINNAKETIAKSKPYLQPSEAIQEAQESAEAARAEGFIPKDEAAARVEQAAMDAEKRAAMKAAEPSTDSPAGLGIIATVPDDAEAVRVKNSSMHLPMKSFTDVEAKSEREAEALARQNDLKEGLRNKVTKNPIDSPLNMIMGEDGYYNVPESAKELEITKGRAIFPESAKESMKNAGLDTSTLQHKINTGERKDMGIGLGYYVADVSGMHMDVPSPSNPTPSKALVGEKGALDTSLATGLDIESGVVKMTPWSEYSKRVRPRLNQGISKRPRMSAADEKMLKKALETRDLLQNTKTEVLTNPNGEDYVKVTPPYGVPEQVAVADAIANLNGKPKSKKSSGQDGVSLLQGTDSIGFNLEDALEGSGSMNIAEKPDLTGSVEDQVIGKSLNNAAMSGTAKDTMTPVNAFTGLVDLEKKSIVAPEEERPKPSKDQSKNDMVMNELKYDTPTKAKKLNVGESSYISAVNKLPPDLILFLIDYAINPHDSSLKALHEKYLSMLASLLPNKSEAFEGLIYEAIKKQIGLANPKNLYTAPIKEVTKVVYNKERPNEPPKLQKIFVDKSPTHKVEPMYVPKKEMIKKVNGKVPDLKIKEETKKEHPKVVQITGVRKVDANKVPRERMANAKTVEVVNKQKAQGNVPKQSSTTNVQQVPASPPKTTTSVIRTGPANNQAPVSNVPSGPPTGTTPAHGSAPPMTRYESIPRGYRIVRQVPVNPAYVQKVVNGKPGPTVVAVSPANNNAAGHK</sequence>
<feature type="compositionally biased region" description="Basic and acidic residues" evidence="2">
    <location>
        <begin position="256"/>
        <end position="267"/>
    </location>
</feature>
<keyword evidence="4" id="KW-1185">Reference proteome</keyword>
<feature type="region of interest" description="Disordered" evidence="2">
    <location>
        <begin position="252"/>
        <end position="271"/>
    </location>
</feature>
<feature type="compositionally biased region" description="Polar residues" evidence="2">
    <location>
        <begin position="1407"/>
        <end position="1462"/>
    </location>
</feature>
<feature type="compositionally biased region" description="Low complexity" evidence="2">
    <location>
        <begin position="564"/>
        <end position="580"/>
    </location>
</feature>
<feature type="region of interest" description="Disordered" evidence="2">
    <location>
        <begin position="1193"/>
        <end position="1214"/>
    </location>
</feature>
<keyword evidence="1" id="KW-0175">Coiled coil</keyword>
<dbReference type="HOGENOM" id="CLU_247878_0_0_1"/>
<dbReference type="OMA" id="RNKRANC"/>
<feature type="compositionally biased region" description="Low complexity" evidence="2">
    <location>
        <begin position="325"/>
        <end position="360"/>
    </location>
</feature>